<accession>A0AA37U134</accession>
<dbReference type="EMBL" id="BSRA01000002">
    <property type="protein sequence ID" value="GLV12858.1"/>
    <property type="molecule type" value="Genomic_DNA"/>
</dbReference>
<dbReference type="Proteomes" id="UP001157137">
    <property type="component" value="Unassembled WGS sequence"/>
</dbReference>
<protein>
    <submittedName>
        <fullName evidence="2">Uncharacterized protein</fullName>
    </submittedName>
</protein>
<reference evidence="2" key="1">
    <citation type="submission" date="2023-02" db="EMBL/GenBank/DDBJ databases">
        <title>Proposal of a novel subspecies: Alicyclobacillus hesperidum subspecies aegle.</title>
        <authorList>
            <person name="Goto K."/>
            <person name="Fujii T."/>
            <person name="Yasui K."/>
            <person name="Mochida K."/>
            <person name="Kato-Tanaka Y."/>
            <person name="Morohoshi S."/>
            <person name="An S.Y."/>
            <person name="Kasai H."/>
            <person name="Yokota A."/>
        </authorList>
    </citation>
    <scope>NUCLEOTIDE SEQUENCE</scope>
    <source>
        <strain evidence="2">DSM 12766</strain>
    </source>
</reference>
<feature type="region of interest" description="Disordered" evidence="1">
    <location>
        <begin position="44"/>
        <end position="80"/>
    </location>
</feature>
<gene>
    <name evidence="2" type="ORF">Heshes_05420</name>
</gene>
<evidence type="ECO:0000256" key="1">
    <source>
        <dbReference type="SAM" id="MobiDB-lite"/>
    </source>
</evidence>
<dbReference type="AlphaFoldDB" id="A0AA37U134"/>
<evidence type="ECO:0000313" key="2">
    <source>
        <dbReference type="EMBL" id="GLV12858.1"/>
    </source>
</evidence>
<proteinExistence type="predicted"/>
<sequence>MAPAAAANTPSGKRGPTRRILTFPDVKYDVKLVTADMVPANLFVPKANDGGSPTNKRAGSEIRPPPPTVASMKAATKPETARVMTVMSDRCTV</sequence>
<evidence type="ECO:0000313" key="3">
    <source>
        <dbReference type="Proteomes" id="UP001157137"/>
    </source>
</evidence>
<name>A0AA37U134_9BACL</name>
<comment type="caution">
    <text evidence="2">The sequence shown here is derived from an EMBL/GenBank/DDBJ whole genome shotgun (WGS) entry which is preliminary data.</text>
</comment>
<organism evidence="2 3">
    <name type="scientific">Alicyclobacillus hesperidum</name>
    <dbReference type="NCBI Taxonomy" id="89784"/>
    <lineage>
        <taxon>Bacteria</taxon>
        <taxon>Bacillati</taxon>
        <taxon>Bacillota</taxon>
        <taxon>Bacilli</taxon>
        <taxon>Bacillales</taxon>
        <taxon>Alicyclobacillaceae</taxon>
        <taxon>Alicyclobacillus</taxon>
    </lineage>
</organism>